<evidence type="ECO:0000256" key="1">
    <source>
        <dbReference type="ARBA" id="ARBA00022737"/>
    </source>
</evidence>
<organism evidence="6 7">
    <name type="scientific">Senna tora</name>
    <dbReference type="NCBI Taxonomy" id="362788"/>
    <lineage>
        <taxon>Eukaryota</taxon>
        <taxon>Viridiplantae</taxon>
        <taxon>Streptophyta</taxon>
        <taxon>Embryophyta</taxon>
        <taxon>Tracheophyta</taxon>
        <taxon>Spermatophyta</taxon>
        <taxon>Magnoliopsida</taxon>
        <taxon>eudicotyledons</taxon>
        <taxon>Gunneridae</taxon>
        <taxon>Pentapetalae</taxon>
        <taxon>rosids</taxon>
        <taxon>fabids</taxon>
        <taxon>Fabales</taxon>
        <taxon>Fabaceae</taxon>
        <taxon>Caesalpinioideae</taxon>
        <taxon>Cassia clade</taxon>
        <taxon>Senna</taxon>
    </lineage>
</organism>
<name>A0A834XLR1_9FABA</name>
<dbReference type="PANTHER" id="PTHR23155:SF1076">
    <property type="entry name" value="LEUCINE-RICH REPEAT (LRR) FAMILY PROTEIN-RELATED"/>
    <property type="match status" value="1"/>
</dbReference>
<feature type="domain" description="Disease resistance protein winged helix" evidence="4">
    <location>
        <begin position="605"/>
        <end position="666"/>
    </location>
</feature>
<dbReference type="EMBL" id="JAAIUW010000001">
    <property type="protein sequence ID" value="KAF7845533.1"/>
    <property type="molecule type" value="Genomic_DNA"/>
</dbReference>
<dbReference type="InterPro" id="IPR058922">
    <property type="entry name" value="WHD_DRP"/>
</dbReference>
<feature type="domain" description="NB-ARC" evidence="3">
    <location>
        <begin position="1"/>
        <end position="161"/>
    </location>
</feature>
<dbReference type="GO" id="GO:0098542">
    <property type="term" value="P:defense response to other organism"/>
    <property type="evidence" value="ECO:0007669"/>
    <property type="project" value="TreeGrafter"/>
</dbReference>
<evidence type="ECO:0000259" key="5">
    <source>
        <dbReference type="Pfam" id="PF23598"/>
    </source>
</evidence>
<feature type="domain" description="Disease resistance R13L4/SHOC-2-like LRR" evidence="5">
    <location>
        <begin position="741"/>
        <end position="970"/>
    </location>
</feature>
<dbReference type="GO" id="GO:0043531">
    <property type="term" value="F:ADP binding"/>
    <property type="evidence" value="ECO:0007669"/>
    <property type="project" value="InterPro"/>
</dbReference>
<dbReference type="InterPro" id="IPR036388">
    <property type="entry name" value="WH-like_DNA-bd_sf"/>
</dbReference>
<dbReference type="SUPFAM" id="SSF52047">
    <property type="entry name" value="RNI-like"/>
    <property type="match status" value="1"/>
</dbReference>
<dbReference type="Gene3D" id="3.40.50.300">
    <property type="entry name" value="P-loop containing nucleotide triphosphate hydrolases"/>
    <property type="match status" value="1"/>
</dbReference>
<dbReference type="AlphaFoldDB" id="A0A834XLR1"/>
<dbReference type="PANTHER" id="PTHR23155">
    <property type="entry name" value="DISEASE RESISTANCE PROTEIN RP"/>
    <property type="match status" value="1"/>
</dbReference>
<evidence type="ECO:0000259" key="3">
    <source>
        <dbReference type="Pfam" id="PF00931"/>
    </source>
</evidence>
<dbReference type="InterPro" id="IPR032675">
    <property type="entry name" value="LRR_dom_sf"/>
</dbReference>
<dbReference type="SUPFAM" id="SSF52540">
    <property type="entry name" value="P-loop containing nucleoside triphosphate hydrolases"/>
    <property type="match status" value="2"/>
</dbReference>
<evidence type="ECO:0000256" key="2">
    <source>
        <dbReference type="ARBA" id="ARBA00022821"/>
    </source>
</evidence>
<sequence length="1046" mass="119265">MAGSGKTALILKLLNSHTVRNQFSPIIWLCLSDINSKEDAEYEVNIVKFILCEMGCDVDKWTVINPSMPRLLKHLKNLLMSNKYLIVFDDVCENNEFYANLGDPLPLPESNTLSEGLPRDSGGRVIITSRLKEVVKNMVGEKNLIPMMPLSRESCRMIIEDDLFSEYTKKVEAFLNGNEYVSIGIYGPSSPANTNVARRVLSSPSVGEKFEPIIWVPISLIFMNCDLINAWNDPSNVGDDIWRKYNNAEVEIMKHVLKELGRDIDEIDFTQHKINYHELREMVERSLASKKYLIVLADVMLDNSDFWGRILSMWPTNGGGALIQICKSGELIDFADHLLHVRLPEWGSNQVEGNEVVIDGHYVSDDIVDQCAGLPFAANTMANLIIITSRLKQESDSDEASEHRNLQCHKAKFLLHSSSSTELKGQNSASSAKKKMAVRTNPEKAVPLLLKGLADAIQTINVNEDDPLLKKINKIGCDLKAMEHILPEVKKYEHNLLNHFANLKRSLRILRNYDSRNINSWLDGVDADITNIKNTVSLLQQVYIPEPATPDRKFGRKDNRGPRDRRGLSELEERILTDSAMVNFQVSYDILDKIEVKMCLLFLSIFPENSVIKKRPLIYWWIGEGLIKTDDEGERVFEELLKRDLIKPHFNDKSPIVDKCELHPWIRYMLISVAKKAQIFEFDSNGLPLFHNGTNNLSKRACLVLDGGISLGEPESTSLYENLWTIFNVNENYIDFSAGWLANLKKLRVLQLGRWQVQHKHHIEVQSEAFLKDLRTQKFLKYLSFRGISRITMLPPSIVELVNLEILDLKDCHNLETLPADIEPLRKLTHLDVSGCYLLESMPKGLEKLASLQVLKGFVIGNSKRTPCRIGDLKSLKKLKRLSIHIGSEAVIKDGEFDKLKELEHVKGLKISWGVVSQKLKEQVMKQSFSFPALEKLKLEGIPHEGVPDWLKPSKLKGLKQLYIKGGKLNSLEVQGETNIWRSVEILCLKYLKNLNIELPKVREMFPNLRYVLKRGGEEINRQVSESEIREEGKDFEWCKEVSEIL</sequence>
<dbReference type="InterPro" id="IPR055414">
    <property type="entry name" value="LRR_R13L4/SHOC2-like"/>
</dbReference>
<evidence type="ECO:0000313" key="7">
    <source>
        <dbReference type="Proteomes" id="UP000634136"/>
    </source>
</evidence>
<dbReference type="Pfam" id="PF23559">
    <property type="entry name" value="WHD_DRP"/>
    <property type="match status" value="1"/>
</dbReference>
<dbReference type="InterPro" id="IPR002182">
    <property type="entry name" value="NB-ARC"/>
</dbReference>
<dbReference type="InterPro" id="IPR027417">
    <property type="entry name" value="P-loop_NTPase"/>
</dbReference>
<keyword evidence="7" id="KW-1185">Reference proteome</keyword>
<dbReference type="PRINTS" id="PR00364">
    <property type="entry name" value="DISEASERSIST"/>
</dbReference>
<comment type="caution">
    <text evidence="6">The sequence shown here is derived from an EMBL/GenBank/DDBJ whole genome shotgun (WGS) entry which is preliminary data.</text>
</comment>
<dbReference type="OrthoDB" id="1934998at2759"/>
<proteinExistence type="predicted"/>
<keyword evidence="2" id="KW-0611">Plant defense</keyword>
<reference evidence="6" key="1">
    <citation type="submission" date="2020-09" db="EMBL/GenBank/DDBJ databases">
        <title>Genome-Enabled Discovery of Anthraquinone Biosynthesis in Senna tora.</title>
        <authorList>
            <person name="Kang S.-H."/>
            <person name="Pandey R.P."/>
            <person name="Lee C.-M."/>
            <person name="Sim J.-S."/>
            <person name="Jeong J.-T."/>
            <person name="Choi B.-S."/>
            <person name="Jung M."/>
            <person name="Ginzburg D."/>
            <person name="Zhao K."/>
            <person name="Won S.Y."/>
            <person name="Oh T.-J."/>
            <person name="Yu Y."/>
            <person name="Kim N.-H."/>
            <person name="Lee O.R."/>
            <person name="Lee T.-H."/>
            <person name="Bashyal P."/>
            <person name="Kim T.-S."/>
            <person name="Lee W.-H."/>
            <person name="Kawkins C."/>
            <person name="Kim C.-K."/>
            <person name="Kim J.S."/>
            <person name="Ahn B.O."/>
            <person name="Rhee S.Y."/>
            <person name="Sohng J.K."/>
        </authorList>
    </citation>
    <scope>NUCLEOTIDE SEQUENCE</scope>
    <source>
        <tissue evidence="6">Leaf</tissue>
    </source>
</reference>
<dbReference type="Pfam" id="PF00931">
    <property type="entry name" value="NB-ARC"/>
    <property type="match status" value="1"/>
</dbReference>
<protein>
    <submittedName>
        <fullName evidence="6">Disease resistance RPP13-like protein 4</fullName>
    </submittedName>
</protein>
<evidence type="ECO:0000313" key="6">
    <source>
        <dbReference type="EMBL" id="KAF7845533.1"/>
    </source>
</evidence>
<dbReference type="Gene3D" id="1.10.10.10">
    <property type="entry name" value="Winged helix-like DNA-binding domain superfamily/Winged helix DNA-binding domain"/>
    <property type="match status" value="1"/>
</dbReference>
<evidence type="ECO:0000259" key="4">
    <source>
        <dbReference type="Pfam" id="PF23559"/>
    </source>
</evidence>
<accession>A0A834XLR1</accession>
<gene>
    <name evidence="6" type="ORF">G2W53_002438</name>
</gene>
<dbReference type="Gene3D" id="3.80.10.10">
    <property type="entry name" value="Ribonuclease Inhibitor"/>
    <property type="match status" value="1"/>
</dbReference>
<dbReference type="Proteomes" id="UP000634136">
    <property type="component" value="Unassembled WGS sequence"/>
</dbReference>
<dbReference type="InterPro" id="IPR044974">
    <property type="entry name" value="Disease_R_plants"/>
</dbReference>
<keyword evidence="1" id="KW-0677">Repeat</keyword>
<dbReference type="Pfam" id="PF23598">
    <property type="entry name" value="LRR_14"/>
    <property type="match status" value="1"/>
</dbReference>